<dbReference type="GO" id="GO:0005576">
    <property type="term" value="C:extracellular region"/>
    <property type="evidence" value="ECO:0007669"/>
    <property type="project" value="UniProtKB-SubCell"/>
</dbReference>
<dbReference type="OrthoDB" id="62371at2157"/>
<gene>
    <name evidence="8" type="ordered locus">Mvol_0707</name>
</gene>
<reference evidence="8 9" key="1">
    <citation type="submission" date="2010-05" db="EMBL/GenBank/DDBJ databases">
        <title>Complete sequence of Methanococcus voltae A3.</title>
        <authorList>
            <consortium name="US DOE Joint Genome Institute"/>
            <person name="Lucas S."/>
            <person name="Copeland A."/>
            <person name="Lapidus A."/>
            <person name="Cheng J.-F."/>
            <person name="Bruce D."/>
            <person name="Goodwin L."/>
            <person name="Pitluck S."/>
            <person name="Lowry S."/>
            <person name="Clum A."/>
            <person name="Land M."/>
            <person name="Hauser L."/>
            <person name="Kyrpides N."/>
            <person name="Mikhailova N."/>
            <person name="Whitman W.B."/>
            <person name="Woyke T."/>
        </authorList>
    </citation>
    <scope>NUCLEOTIDE SEQUENCE [LARGE SCALE GENOMIC DNA]</scope>
    <source>
        <strain evidence="9">ATCC BAA-1334 / A3</strain>
    </source>
</reference>
<dbReference type="InterPro" id="IPR007166">
    <property type="entry name" value="Class3_signal_pept_motif"/>
</dbReference>
<evidence type="ECO:0000256" key="6">
    <source>
        <dbReference type="SAM" id="MobiDB-lite"/>
    </source>
</evidence>
<evidence type="ECO:0000256" key="7">
    <source>
        <dbReference type="SAM" id="Phobius"/>
    </source>
</evidence>
<dbReference type="HOGENOM" id="CLU_1264588_0_0_2"/>
<feature type="transmembrane region" description="Helical" evidence="7">
    <location>
        <begin position="7"/>
        <end position="29"/>
    </location>
</feature>
<evidence type="ECO:0000256" key="4">
    <source>
        <dbReference type="ARBA" id="ARBA00022525"/>
    </source>
</evidence>
<keyword evidence="7" id="KW-0812">Transmembrane</keyword>
<evidence type="ECO:0000256" key="5">
    <source>
        <dbReference type="ARBA" id="ARBA00023263"/>
    </source>
</evidence>
<evidence type="ECO:0000313" key="9">
    <source>
        <dbReference type="Proteomes" id="UP000007722"/>
    </source>
</evidence>
<keyword evidence="9" id="KW-1185">Reference proteome</keyword>
<dbReference type="eggNOG" id="arCOG06626">
    <property type="taxonomic scope" value="Archaea"/>
</dbReference>
<dbReference type="KEGG" id="mvo:Mvol_0707"/>
<dbReference type="AlphaFoldDB" id="D7DTA6"/>
<protein>
    <submittedName>
        <fullName evidence="8">Uncharacterized protein</fullName>
    </submittedName>
</protein>
<organism evidence="8 9">
    <name type="scientific">Methanococcus voltae (strain ATCC BAA-1334 / A3)</name>
    <dbReference type="NCBI Taxonomy" id="456320"/>
    <lineage>
        <taxon>Archaea</taxon>
        <taxon>Methanobacteriati</taxon>
        <taxon>Methanobacteriota</taxon>
        <taxon>Methanomada group</taxon>
        <taxon>Methanococci</taxon>
        <taxon>Methanococcales</taxon>
        <taxon>Methanococcaceae</taxon>
        <taxon>Methanococcus</taxon>
    </lineage>
</organism>
<comment type="subcellular location">
    <subcellularLocation>
        <location evidence="1">Cell surface</location>
    </subcellularLocation>
    <subcellularLocation>
        <location evidence="2">Fimbrium</location>
    </subcellularLocation>
    <subcellularLocation>
        <location evidence="3">Secreted</location>
    </subcellularLocation>
</comment>
<keyword evidence="5" id="KW-0281">Fimbrium</keyword>
<keyword evidence="7" id="KW-1133">Transmembrane helix</keyword>
<keyword evidence="7" id="KW-0472">Membrane</keyword>
<feature type="region of interest" description="Disordered" evidence="6">
    <location>
        <begin position="55"/>
        <end position="79"/>
    </location>
</feature>
<dbReference type="GO" id="GO:0009986">
    <property type="term" value="C:cell surface"/>
    <property type="evidence" value="ECO:0007669"/>
    <property type="project" value="UniProtKB-SubCell"/>
</dbReference>
<keyword evidence="4" id="KW-0964">Secreted</keyword>
<evidence type="ECO:0000256" key="2">
    <source>
        <dbReference type="ARBA" id="ARBA00004561"/>
    </source>
</evidence>
<dbReference type="Pfam" id="PF04021">
    <property type="entry name" value="Class_IIIsignal"/>
    <property type="match status" value="1"/>
</dbReference>
<name>D7DTA6_METV3</name>
<dbReference type="EMBL" id="CP002057">
    <property type="protein sequence ID" value="ADI36366.1"/>
    <property type="molecule type" value="Genomic_DNA"/>
</dbReference>
<evidence type="ECO:0000256" key="3">
    <source>
        <dbReference type="ARBA" id="ARBA00004613"/>
    </source>
</evidence>
<accession>D7DTA6</accession>
<evidence type="ECO:0000313" key="8">
    <source>
        <dbReference type="EMBL" id="ADI36366.1"/>
    </source>
</evidence>
<sequence length="218" mass="24162">MKRGQISLEMIIITLVILGSVMVVGYTFINGIEEGSTLLSNTPVIGGYSVGGALDSSNTTNDENESNDNDTGGESGESTDVIPLEQYAGEIRIKNCLIYSPSSSELTNFQATDEYGVIYYIENGELISNDGTSFYSSVQKTGILYRIYNIREISLDPLYNKNYQIAIDNKKLSDYQERSFKATTYDGDGTLNIHVYNDGDIILYTLPHNYVGVLEFQE</sequence>
<dbReference type="InParanoid" id="D7DTA6"/>
<proteinExistence type="predicted"/>
<dbReference type="Proteomes" id="UP000007722">
    <property type="component" value="Chromosome"/>
</dbReference>
<evidence type="ECO:0000256" key="1">
    <source>
        <dbReference type="ARBA" id="ARBA00004241"/>
    </source>
</evidence>